<dbReference type="Pfam" id="PF01400">
    <property type="entry name" value="Astacin"/>
    <property type="match status" value="1"/>
</dbReference>
<dbReference type="PROSITE" id="PS51864">
    <property type="entry name" value="ASTACIN"/>
    <property type="match status" value="1"/>
</dbReference>
<feature type="chain" id="PRO_5013418444" description="Metalloendopeptidase" evidence="2">
    <location>
        <begin position="31"/>
        <end position="290"/>
    </location>
</feature>
<reference evidence="4 5" key="1">
    <citation type="submission" date="2016-03" db="EMBL/GenBank/DDBJ databases">
        <title>EvidentialGene: Evidence-directed Construction of Genes on Genomes.</title>
        <authorList>
            <person name="Gilbert D.G."/>
            <person name="Choi J.-H."/>
            <person name="Mockaitis K."/>
            <person name="Colbourne J."/>
            <person name="Pfrender M."/>
        </authorList>
    </citation>
    <scope>NUCLEOTIDE SEQUENCE [LARGE SCALE GENOMIC DNA]</scope>
    <source>
        <strain evidence="4 5">Xinb3</strain>
        <tissue evidence="4">Complete organism</tissue>
    </source>
</reference>
<keyword evidence="1 2" id="KW-0378">Hydrolase</keyword>
<organism evidence="4 5">
    <name type="scientific">Daphnia magna</name>
    <dbReference type="NCBI Taxonomy" id="35525"/>
    <lineage>
        <taxon>Eukaryota</taxon>
        <taxon>Metazoa</taxon>
        <taxon>Ecdysozoa</taxon>
        <taxon>Arthropoda</taxon>
        <taxon>Crustacea</taxon>
        <taxon>Branchiopoda</taxon>
        <taxon>Diplostraca</taxon>
        <taxon>Cladocera</taxon>
        <taxon>Anomopoda</taxon>
        <taxon>Daphniidae</taxon>
        <taxon>Daphnia</taxon>
    </lineage>
</organism>
<keyword evidence="1 2" id="KW-0482">Metalloprotease</keyword>
<dbReference type="PRINTS" id="PR00480">
    <property type="entry name" value="ASTACIN"/>
</dbReference>
<feature type="compositionally biased region" description="Polar residues" evidence="3">
    <location>
        <begin position="72"/>
        <end position="82"/>
    </location>
</feature>
<evidence type="ECO:0000313" key="5">
    <source>
        <dbReference type="Proteomes" id="UP000076858"/>
    </source>
</evidence>
<feature type="region of interest" description="Disordered" evidence="3">
    <location>
        <begin position="67"/>
        <end position="87"/>
    </location>
</feature>
<protein>
    <recommendedName>
        <fullName evidence="2">Metalloendopeptidase</fullName>
        <ecNumber evidence="2">3.4.24.-</ecNumber>
    </recommendedName>
</protein>
<dbReference type="PANTHER" id="PTHR10127:SF883">
    <property type="entry name" value="ZINC METALLOPROTEINASE NAS-8"/>
    <property type="match status" value="1"/>
</dbReference>
<feature type="binding site" evidence="1">
    <location>
        <position position="188"/>
    </location>
    <ligand>
        <name>Zn(2+)</name>
        <dbReference type="ChEBI" id="CHEBI:29105"/>
        <note>catalytic</note>
    </ligand>
</feature>
<comment type="cofactor">
    <cofactor evidence="1 2">
        <name>Zn(2+)</name>
        <dbReference type="ChEBI" id="CHEBI:29105"/>
    </cofactor>
    <text evidence="1 2">Binds 1 zinc ion per subunit.</text>
</comment>
<dbReference type="EC" id="3.4.24.-" evidence="2"/>
<feature type="binding site" evidence="1">
    <location>
        <position position="192"/>
    </location>
    <ligand>
        <name>Zn(2+)</name>
        <dbReference type="ChEBI" id="CHEBI:29105"/>
        <note>catalytic</note>
    </ligand>
</feature>
<dbReference type="OrthoDB" id="291007at2759"/>
<keyword evidence="1 2" id="KW-0862">Zinc</keyword>
<dbReference type="InterPro" id="IPR024079">
    <property type="entry name" value="MetalloPept_cat_dom_sf"/>
</dbReference>
<comment type="caution">
    <text evidence="4">The sequence shown here is derived from an EMBL/GenBank/DDBJ whole genome shotgun (WGS) entry which is preliminary data.</text>
</comment>
<evidence type="ECO:0000256" key="2">
    <source>
        <dbReference type="RuleBase" id="RU361183"/>
    </source>
</evidence>
<dbReference type="GO" id="GO:0006508">
    <property type="term" value="P:proteolysis"/>
    <property type="evidence" value="ECO:0007669"/>
    <property type="project" value="UniProtKB-KW"/>
</dbReference>
<sequence>MATKLGPSYLFSFSAVCVLLICCWASLVESNPVWAETNNQLDRDEVAFEAGEPLTDEEFNSNEQGKAVSIDNHGTQPWQHQPDSGLVGGDLLPEDAKNGNKNAAAKWPNAQVPYVISSSFSAKDRQVIASAMAMYHQKTCIRFVARGTQKDYVKIVRGNGCWAVKGRAGGGQELILGDGCVSRATVVHELMHALGFSHEHQRPDQKKFIVVKYDNIQNQHHQWFEPHQPDAVNSIGRYDIKSVMHYNAYSSFAVDTSKPTMVTKTGGTTMGNEYGLTAMDVEKLKTFYCK</sequence>
<comment type="caution">
    <text evidence="1">Lacks conserved residue(s) required for the propagation of feature annotation.</text>
</comment>
<feature type="signal peptide" evidence="2">
    <location>
        <begin position="1"/>
        <end position="30"/>
    </location>
</feature>
<evidence type="ECO:0000313" key="4">
    <source>
        <dbReference type="EMBL" id="KZS11503.1"/>
    </source>
</evidence>
<name>A0A0P5YVJ0_9CRUS</name>
<dbReference type="Proteomes" id="UP000076858">
    <property type="component" value="Unassembled WGS sequence"/>
</dbReference>
<evidence type="ECO:0000256" key="1">
    <source>
        <dbReference type="PROSITE-ProRule" id="PRU01211"/>
    </source>
</evidence>
<dbReference type="STRING" id="35525.A0A0P5YVJ0"/>
<gene>
    <name evidence="4" type="ORF">APZ42_024317</name>
</gene>
<keyword evidence="2" id="KW-0732">Signal</keyword>
<dbReference type="InterPro" id="IPR001506">
    <property type="entry name" value="Peptidase_M12A"/>
</dbReference>
<dbReference type="CDD" id="cd04280">
    <property type="entry name" value="ZnMc_astacin_like"/>
    <property type="match status" value="1"/>
</dbReference>
<dbReference type="Gene3D" id="3.40.390.10">
    <property type="entry name" value="Collagenase (Catalytic Domain)"/>
    <property type="match status" value="1"/>
</dbReference>
<feature type="active site" evidence="1">
    <location>
        <position position="189"/>
    </location>
</feature>
<dbReference type="SUPFAM" id="SSF55486">
    <property type="entry name" value="Metalloproteases ('zincins'), catalytic domain"/>
    <property type="match status" value="1"/>
</dbReference>
<dbReference type="InterPro" id="IPR034035">
    <property type="entry name" value="Astacin-like_dom"/>
</dbReference>
<dbReference type="GO" id="GO:0008270">
    <property type="term" value="F:zinc ion binding"/>
    <property type="evidence" value="ECO:0007669"/>
    <property type="project" value="UniProtKB-UniRule"/>
</dbReference>
<feature type="binding site" evidence="1">
    <location>
        <position position="198"/>
    </location>
    <ligand>
        <name>Zn(2+)</name>
        <dbReference type="ChEBI" id="CHEBI:29105"/>
        <note>catalytic</note>
    </ligand>
</feature>
<proteinExistence type="predicted"/>
<dbReference type="PANTHER" id="PTHR10127">
    <property type="entry name" value="DISCOIDIN, CUB, EGF, LAMININ , AND ZINC METALLOPROTEASE DOMAIN CONTAINING"/>
    <property type="match status" value="1"/>
</dbReference>
<keyword evidence="1 2" id="KW-0479">Metal-binding</keyword>
<dbReference type="SMART" id="SM00235">
    <property type="entry name" value="ZnMc"/>
    <property type="match status" value="1"/>
</dbReference>
<keyword evidence="1 2" id="KW-0645">Protease</keyword>
<dbReference type="GO" id="GO:0004222">
    <property type="term" value="F:metalloendopeptidase activity"/>
    <property type="evidence" value="ECO:0007669"/>
    <property type="project" value="UniProtKB-UniRule"/>
</dbReference>
<dbReference type="EMBL" id="LRGB01001581">
    <property type="protein sequence ID" value="KZS11503.1"/>
    <property type="molecule type" value="Genomic_DNA"/>
</dbReference>
<evidence type="ECO:0000256" key="3">
    <source>
        <dbReference type="SAM" id="MobiDB-lite"/>
    </source>
</evidence>
<keyword evidence="5" id="KW-1185">Reference proteome</keyword>
<dbReference type="InterPro" id="IPR006026">
    <property type="entry name" value="Peptidase_Metallo"/>
</dbReference>
<dbReference type="AlphaFoldDB" id="A0A0P5YVJ0"/>
<accession>A0A0P5YVJ0</accession>